<protein>
    <submittedName>
        <fullName evidence="1">Uncharacterized protein</fullName>
    </submittedName>
</protein>
<evidence type="ECO:0000313" key="1">
    <source>
        <dbReference type="EMBL" id="MBB5071429.1"/>
    </source>
</evidence>
<sequence length="358" mass="40411">MAQPEPAQRHVREVQVYGPAPTDAGTLVFQKARLTWVRLGTGVHVELELPTKTVSSPGADVFSALMVLRADLHDDGWGWSVLVNASLITAWGPTEEHPCAVDQVRIFREYGEPPDADPVDALDVTASAELDYEYSPRLQWTLRKNWEVGAETGSGDREEYWHVIESMRHGKRRTKADRDAIRNVAVKPAEAGGYVPACVPTEQQRNEVLPHAEEIYVRGRVPRENKERVRTLAEWGRRDRGGVHLRRTGPFGQYSAEEDNLFEALRKIRLDLFADSWDVLVNAGLRQAWGSNQAFPCGIAHVRIYTNVTRPPMKEQVDALGTPENVDEDDFHVIRQMTWHHRWAGPKGFGGNRASCQR</sequence>
<evidence type="ECO:0000313" key="2">
    <source>
        <dbReference type="Proteomes" id="UP000580474"/>
    </source>
</evidence>
<proteinExistence type="predicted"/>
<name>A0A840NQ81_9PSEU</name>
<keyword evidence="2" id="KW-1185">Reference proteome</keyword>
<dbReference type="Proteomes" id="UP000580474">
    <property type="component" value="Unassembled WGS sequence"/>
</dbReference>
<reference evidence="1 2" key="1">
    <citation type="submission" date="2020-08" db="EMBL/GenBank/DDBJ databases">
        <title>Sequencing the genomes of 1000 actinobacteria strains.</title>
        <authorList>
            <person name="Klenk H.-P."/>
        </authorList>
    </citation>
    <scope>NUCLEOTIDE SEQUENCE [LARGE SCALE GENOMIC DNA]</scope>
    <source>
        <strain evidence="1 2">DSM 45582</strain>
    </source>
</reference>
<accession>A0A840NQ81</accession>
<dbReference type="EMBL" id="JACHIV010000001">
    <property type="protein sequence ID" value="MBB5071429.1"/>
    <property type="molecule type" value="Genomic_DNA"/>
</dbReference>
<gene>
    <name evidence="1" type="ORF">BJ969_004517</name>
</gene>
<organism evidence="1 2">
    <name type="scientific">Saccharopolyspora gloriosae</name>
    <dbReference type="NCBI Taxonomy" id="455344"/>
    <lineage>
        <taxon>Bacteria</taxon>
        <taxon>Bacillati</taxon>
        <taxon>Actinomycetota</taxon>
        <taxon>Actinomycetes</taxon>
        <taxon>Pseudonocardiales</taxon>
        <taxon>Pseudonocardiaceae</taxon>
        <taxon>Saccharopolyspora</taxon>
    </lineage>
</organism>
<comment type="caution">
    <text evidence="1">The sequence shown here is derived from an EMBL/GenBank/DDBJ whole genome shotgun (WGS) entry which is preliminary data.</text>
</comment>
<dbReference type="AlphaFoldDB" id="A0A840NQ81"/>
<dbReference type="RefSeq" id="WP_184481769.1">
    <property type="nucleotide sequence ID" value="NZ_JACHIV010000001.1"/>
</dbReference>